<dbReference type="OrthoDB" id="1413014at2759"/>
<evidence type="ECO:0000256" key="4">
    <source>
        <dbReference type="ARBA" id="ARBA00010044"/>
    </source>
</evidence>
<dbReference type="GO" id="GO:0008270">
    <property type="term" value="F:zinc ion binding"/>
    <property type="evidence" value="ECO:0007669"/>
    <property type="project" value="InterPro"/>
</dbReference>
<dbReference type="Proteomes" id="UP000285301">
    <property type="component" value="Unassembled WGS sequence"/>
</dbReference>
<accession>A0A443QVA7</accession>
<feature type="domain" description="AAA ATPase AAA+ lid" evidence="20">
    <location>
        <begin position="280"/>
        <end position="318"/>
    </location>
</feature>
<dbReference type="InterPro" id="IPR003959">
    <property type="entry name" value="ATPase_AAA_core"/>
</dbReference>
<sequence>MFNLCEAYNKFALNLFRKFDRLLKDDSKDTSNRSSEEDNEKPTPPSLFSLLIRLAMLYFLYWLIFSPGSEQYDFPSVSWNEFYYHMLSKGEVESVVVFPGANIVLVRLHPGAIIKGRPTNRLVFKMSVISADSFEQRLREAERSLGIKPENGIPIIYNRRMHDMAHLLSILILIGFSGIQMTGEEGKTFLLAVTKLRIYQLEQTLNQLLVEMDGMAERDGVIMLASTNRAEVLDKALLRPGRFDRHILIDFPTLSERKEIFEQHMKSLKLEKEPSHYSLRLAQLTPGFSGADIANVCNEAALNAAKNEKKQVTDEDFEYAVERVVGGTEKKSSVMRPEERKIVAYHECGHALVGWLLKYTDALLKVSIVPRTSNVLGFAQYLPSDQKLYSQEELFEKMCMALGGRVAESLIFNKVSSGAKDDLQKVTKMAYAQIRDYGMDSVIGPLSFPNEELQKEYGIGRKPFSKKLANTMDIQARLLVASAYKATENLLQKNKDKLKLLAEELLKRETLNYSDIEKLIGEPPFGKKKIIEMLDMGPLPKERNNVGTPSESSAPDNGEDLEKFNGESKD</sequence>
<dbReference type="GO" id="GO:0005745">
    <property type="term" value="C:m-AAA complex"/>
    <property type="evidence" value="ECO:0007669"/>
    <property type="project" value="TreeGrafter"/>
</dbReference>
<feature type="compositionally biased region" description="Polar residues" evidence="16">
    <location>
        <begin position="545"/>
        <end position="555"/>
    </location>
</feature>
<dbReference type="Pfam" id="PF00004">
    <property type="entry name" value="AAA"/>
    <property type="match status" value="1"/>
</dbReference>
<keyword evidence="22" id="KW-1185">Reference proteome</keyword>
<keyword evidence="12" id="KW-0067">ATP-binding</keyword>
<keyword evidence="10" id="KW-0378">Hydrolase</keyword>
<dbReference type="GO" id="GO:0004176">
    <property type="term" value="F:ATP-dependent peptidase activity"/>
    <property type="evidence" value="ECO:0007669"/>
    <property type="project" value="InterPro"/>
</dbReference>
<comment type="subcellular location">
    <subcellularLocation>
        <location evidence="3">Membrane</location>
    </subcellularLocation>
    <subcellularLocation>
        <location evidence="2">Mitochondrion</location>
    </subcellularLocation>
</comment>
<evidence type="ECO:0000256" key="5">
    <source>
        <dbReference type="ARBA" id="ARBA00010550"/>
    </source>
</evidence>
<dbReference type="Gene3D" id="3.40.1690.20">
    <property type="match status" value="1"/>
</dbReference>
<evidence type="ECO:0000256" key="9">
    <source>
        <dbReference type="ARBA" id="ARBA00022741"/>
    </source>
</evidence>
<dbReference type="STRING" id="1965070.A0A443QVA7"/>
<dbReference type="GO" id="GO:0034982">
    <property type="term" value="P:mitochondrial protein processing"/>
    <property type="evidence" value="ECO:0007669"/>
    <property type="project" value="TreeGrafter"/>
</dbReference>
<keyword evidence="14" id="KW-0482">Metalloprotease</keyword>
<name>A0A443QVA7_9ACAR</name>
<evidence type="ECO:0000256" key="11">
    <source>
        <dbReference type="ARBA" id="ARBA00022833"/>
    </source>
</evidence>
<evidence type="ECO:0000256" key="2">
    <source>
        <dbReference type="ARBA" id="ARBA00004173"/>
    </source>
</evidence>
<gene>
    <name evidence="21" type="ORF">B4U79_03534</name>
</gene>
<dbReference type="SUPFAM" id="SSF52540">
    <property type="entry name" value="P-loop containing nucleoside triphosphate hydrolases"/>
    <property type="match status" value="1"/>
</dbReference>
<feature type="domain" description="Peptidase M41" evidence="18">
    <location>
        <begin position="334"/>
        <end position="519"/>
    </location>
</feature>
<dbReference type="EMBL" id="NCKU01003768">
    <property type="protein sequence ID" value="RWS06955.1"/>
    <property type="molecule type" value="Genomic_DNA"/>
</dbReference>
<feature type="domain" description="Peptidase M41 FtsH extracellular" evidence="19">
    <location>
        <begin position="47"/>
        <end position="153"/>
    </location>
</feature>
<evidence type="ECO:0000256" key="6">
    <source>
        <dbReference type="ARBA" id="ARBA00022670"/>
    </source>
</evidence>
<keyword evidence="13" id="KW-1133">Transmembrane helix</keyword>
<dbReference type="Pfam" id="PF17862">
    <property type="entry name" value="AAA_lid_3"/>
    <property type="match status" value="1"/>
</dbReference>
<reference evidence="21 22" key="1">
    <citation type="journal article" date="2018" name="Gigascience">
        <title>Genomes of trombidid mites reveal novel predicted allergens and laterally-transferred genes associated with secondary metabolism.</title>
        <authorList>
            <person name="Dong X."/>
            <person name="Chaisiri K."/>
            <person name="Xia D."/>
            <person name="Armstrong S.D."/>
            <person name="Fang Y."/>
            <person name="Donnelly M.J."/>
            <person name="Kadowaki T."/>
            <person name="McGarry J.W."/>
            <person name="Darby A.C."/>
            <person name="Makepeace B.L."/>
        </authorList>
    </citation>
    <scope>NUCLEOTIDE SEQUENCE [LARGE SCALE GENOMIC DNA]</scope>
    <source>
        <strain evidence="21">UoL-WK</strain>
    </source>
</reference>
<comment type="caution">
    <text evidence="21">The sequence shown here is derived from an EMBL/GenBank/DDBJ whole genome shotgun (WGS) entry which is preliminary data.</text>
</comment>
<protein>
    <submittedName>
        <fullName evidence="21">Paraplegin-like protein</fullName>
    </submittedName>
</protein>
<evidence type="ECO:0000256" key="16">
    <source>
        <dbReference type="SAM" id="MobiDB-lite"/>
    </source>
</evidence>
<dbReference type="Gene3D" id="3.40.50.300">
    <property type="entry name" value="P-loop containing nucleotide triphosphate hydrolases"/>
    <property type="match status" value="1"/>
</dbReference>
<evidence type="ECO:0000259" key="19">
    <source>
        <dbReference type="Pfam" id="PF06480"/>
    </source>
</evidence>
<dbReference type="PANTHER" id="PTHR43655:SF8">
    <property type="entry name" value="PARAPLEGIN"/>
    <property type="match status" value="1"/>
</dbReference>
<dbReference type="InterPro" id="IPR050928">
    <property type="entry name" value="ATP-dep_Zn_Metalloprotease"/>
</dbReference>
<evidence type="ECO:0000256" key="3">
    <source>
        <dbReference type="ARBA" id="ARBA00004370"/>
    </source>
</evidence>
<evidence type="ECO:0000256" key="1">
    <source>
        <dbReference type="ARBA" id="ARBA00001947"/>
    </source>
</evidence>
<dbReference type="InterPro" id="IPR011546">
    <property type="entry name" value="Pept_M41_FtsH_extracell"/>
</dbReference>
<evidence type="ECO:0000256" key="12">
    <source>
        <dbReference type="ARBA" id="ARBA00022840"/>
    </source>
</evidence>
<keyword evidence="9" id="KW-0547">Nucleotide-binding</keyword>
<evidence type="ECO:0000259" key="17">
    <source>
        <dbReference type="Pfam" id="PF00004"/>
    </source>
</evidence>
<feature type="compositionally biased region" description="Basic and acidic residues" evidence="16">
    <location>
        <begin position="560"/>
        <end position="570"/>
    </location>
</feature>
<evidence type="ECO:0000256" key="8">
    <source>
        <dbReference type="ARBA" id="ARBA00022723"/>
    </source>
</evidence>
<dbReference type="Gene3D" id="1.20.58.760">
    <property type="entry name" value="Peptidase M41"/>
    <property type="match status" value="1"/>
</dbReference>
<dbReference type="GO" id="GO:0004222">
    <property type="term" value="F:metalloendopeptidase activity"/>
    <property type="evidence" value="ECO:0007669"/>
    <property type="project" value="InterPro"/>
</dbReference>
<dbReference type="InterPro" id="IPR037219">
    <property type="entry name" value="Peptidase_M41-like"/>
</dbReference>
<dbReference type="FunFam" id="1.20.58.760:FF:000003">
    <property type="entry name" value="AFG3-like AAA ATPase 2"/>
    <property type="match status" value="1"/>
</dbReference>
<feature type="region of interest" description="Disordered" evidence="16">
    <location>
        <begin position="536"/>
        <end position="570"/>
    </location>
</feature>
<dbReference type="GO" id="GO:0005524">
    <property type="term" value="F:ATP binding"/>
    <property type="evidence" value="ECO:0007669"/>
    <property type="project" value="UniProtKB-KW"/>
</dbReference>
<dbReference type="InterPro" id="IPR000642">
    <property type="entry name" value="Peptidase_M41"/>
</dbReference>
<dbReference type="Gene3D" id="1.10.8.60">
    <property type="match status" value="1"/>
</dbReference>
<dbReference type="FunFam" id="1.10.8.60:FF:000033">
    <property type="entry name" value="paraplegin isoform X1"/>
    <property type="match status" value="1"/>
</dbReference>
<keyword evidence="7" id="KW-0812">Transmembrane</keyword>
<dbReference type="Pfam" id="PF06480">
    <property type="entry name" value="FtsH_ext"/>
    <property type="match status" value="1"/>
</dbReference>
<keyword evidence="15" id="KW-0472">Membrane</keyword>
<evidence type="ECO:0000256" key="13">
    <source>
        <dbReference type="ARBA" id="ARBA00022989"/>
    </source>
</evidence>
<evidence type="ECO:0000313" key="22">
    <source>
        <dbReference type="Proteomes" id="UP000285301"/>
    </source>
</evidence>
<dbReference type="PANTHER" id="PTHR43655">
    <property type="entry name" value="ATP-DEPENDENT PROTEASE"/>
    <property type="match status" value="1"/>
</dbReference>
<proteinExistence type="inferred from homology"/>
<dbReference type="AlphaFoldDB" id="A0A443QVA7"/>
<keyword evidence="11" id="KW-0862">Zinc</keyword>
<evidence type="ECO:0000259" key="20">
    <source>
        <dbReference type="Pfam" id="PF17862"/>
    </source>
</evidence>
<comment type="similarity">
    <text evidence="4">In the C-terminal section; belongs to the peptidase M41 family.</text>
</comment>
<evidence type="ECO:0000313" key="21">
    <source>
        <dbReference type="EMBL" id="RWS06955.1"/>
    </source>
</evidence>
<organism evidence="21 22">
    <name type="scientific">Dinothrombium tinctorium</name>
    <dbReference type="NCBI Taxonomy" id="1965070"/>
    <lineage>
        <taxon>Eukaryota</taxon>
        <taxon>Metazoa</taxon>
        <taxon>Ecdysozoa</taxon>
        <taxon>Arthropoda</taxon>
        <taxon>Chelicerata</taxon>
        <taxon>Arachnida</taxon>
        <taxon>Acari</taxon>
        <taxon>Acariformes</taxon>
        <taxon>Trombidiformes</taxon>
        <taxon>Prostigmata</taxon>
        <taxon>Anystina</taxon>
        <taxon>Parasitengona</taxon>
        <taxon>Trombidioidea</taxon>
        <taxon>Trombidiidae</taxon>
        <taxon>Dinothrombium</taxon>
    </lineage>
</organism>
<keyword evidence="8" id="KW-0479">Metal-binding</keyword>
<dbReference type="SUPFAM" id="SSF140990">
    <property type="entry name" value="FtsH protease domain-like"/>
    <property type="match status" value="1"/>
</dbReference>
<dbReference type="GO" id="GO:0016887">
    <property type="term" value="F:ATP hydrolysis activity"/>
    <property type="evidence" value="ECO:0007669"/>
    <property type="project" value="InterPro"/>
</dbReference>
<evidence type="ECO:0000259" key="18">
    <source>
        <dbReference type="Pfam" id="PF01434"/>
    </source>
</evidence>
<evidence type="ECO:0000256" key="10">
    <source>
        <dbReference type="ARBA" id="ARBA00022801"/>
    </source>
</evidence>
<feature type="domain" description="ATPase AAA-type core" evidence="17">
    <location>
        <begin position="202"/>
        <end position="250"/>
    </location>
</feature>
<evidence type="ECO:0000256" key="7">
    <source>
        <dbReference type="ARBA" id="ARBA00022692"/>
    </source>
</evidence>
<evidence type="ECO:0000256" key="14">
    <source>
        <dbReference type="ARBA" id="ARBA00023049"/>
    </source>
</evidence>
<keyword evidence="6" id="KW-0645">Protease</keyword>
<dbReference type="InterPro" id="IPR041569">
    <property type="entry name" value="AAA_lid_3"/>
</dbReference>
<comment type="cofactor">
    <cofactor evidence="1">
        <name>Zn(2+)</name>
        <dbReference type="ChEBI" id="CHEBI:29105"/>
    </cofactor>
</comment>
<dbReference type="InterPro" id="IPR027417">
    <property type="entry name" value="P-loop_NTPase"/>
</dbReference>
<evidence type="ECO:0000256" key="15">
    <source>
        <dbReference type="ARBA" id="ARBA00023136"/>
    </source>
</evidence>
<dbReference type="Pfam" id="PF01434">
    <property type="entry name" value="Peptidase_M41"/>
    <property type="match status" value="1"/>
</dbReference>
<comment type="similarity">
    <text evidence="5">In the N-terminal section; belongs to the AAA ATPase family.</text>
</comment>